<dbReference type="GO" id="GO:0016791">
    <property type="term" value="F:phosphatase activity"/>
    <property type="evidence" value="ECO:0007669"/>
    <property type="project" value="TreeGrafter"/>
</dbReference>
<sequence>MLYHRPIDKLLAKQVIRTARSIHQDTLVSVEVLDHWYTDRVSPEYQTEVSKQFEPDRLGPVDTWLTQDVTKILLLGPGEQIKNIRARATELFAGQVAMTQDQTHLLQIMSRGVSKGAALKLVCKRYDVALQKTIAIGDAPNDIDMLKISGIGIAMASAPERVRRSADYVTSPNDDEGVAEALERFVL</sequence>
<dbReference type="InterPro" id="IPR006379">
    <property type="entry name" value="HAD-SF_hydro_IIB"/>
</dbReference>
<dbReference type="NCBIfam" id="TIGR01484">
    <property type="entry name" value="HAD-SF-IIB"/>
    <property type="match status" value="1"/>
</dbReference>
<reference evidence="1" key="1">
    <citation type="journal article" date="2014" name="Front. Microbiol.">
        <title>High frequency of phylogenetically diverse reductive dehalogenase-homologous genes in deep subseafloor sedimentary metagenomes.</title>
        <authorList>
            <person name="Kawai M."/>
            <person name="Futagami T."/>
            <person name="Toyoda A."/>
            <person name="Takaki Y."/>
            <person name="Nishi S."/>
            <person name="Hori S."/>
            <person name="Arai W."/>
            <person name="Tsubouchi T."/>
            <person name="Morono Y."/>
            <person name="Uchiyama I."/>
            <person name="Ito T."/>
            <person name="Fujiyama A."/>
            <person name="Inagaki F."/>
            <person name="Takami H."/>
        </authorList>
    </citation>
    <scope>NUCLEOTIDE SEQUENCE</scope>
    <source>
        <strain evidence="1">Expedition CK06-06</strain>
    </source>
</reference>
<dbReference type="GO" id="GO:0000287">
    <property type="term" value="F:magnesium ion binding"/>
    <property type="evidence" value="ECO:0007669"/>
    <property type="project" value="TreeGrafter"/>
</dbReference>
<protein>
    <submittedName>
        <fullName evidence="1">Uncharacterized protein</fullName>
    </submittedName>
</protein>
<dbReference type="InterPro" id="IPR036412">
    <property type="entry name" value="HAD-like_sf"/>
</dbReference>
<dbReference type="GO" id="GO:0005829">
    <property type="term" value="C:cytosol"/>
    <property type="evidence" value="ECO:0007669"/>
    <property type="project" value="TreeGrafter"/>
</dbReference>
<gene>
    <name evidence="1" type="ORF">S01H1_80275</name>
</gene>
<name>X0ZDS4_9ZZZZ</name>
<proteinExistence type="predicted"/>
<dbReference type="SUPFAM" id="SSF56784">
    <property type="entry name" value="HAD-like"/>
    <property type="match status" value="1"/>
</dbReference>
<dbReference type="InterPro" id="IPR023214">
    <property type="entry name" value="HAD_sf"/>
</dbReference>
<evidence type="ECO:0000313" key="1">
    <source>
        <dbReference type="EMBL" id="GAG46481.1"/>
    </source>
</evidence>
<organism evidence="1">
    <name type="scientific">marine sediment metagenome</name>
    <dbReference type="NCBI Taxonomy" id="412755"/>
    <lineage>
        <taxon>unclassified sequences</taxon>
        <taxon>metagenomes</taxon>
        <taxon>ecological metagenomes</taxon>
    </lineage>
</organism>
<accession>X0ZDS4</accession>
<dbReference type="EMBL" id="BARS01054192">
    <property type="protein sequence ID" value="GAG46481.1"/>
    <property type="molecule type" value="Genomic_DNA"/>
</dbReference>
<dbReference type="PANTHER" id="PTHR10000:SF8">
    <property type="entry name" value="HAD SUPERFAMILY HYDROLASE-LIKE, TYPE 3"/>
    <property type="match status" value="1"/>
</dbReference>
<dbReference type="Gene3D" id="3.40.50.1000">
    <property type="entry name" value="HAD superfamily/HAD-like"/>
    <property type="match status" value="1"/>
</dbReference>
<dbReference type="AlphaFoldDB" id="X0ZDS4"/>
<comment type="caution">
    <text evidence="1">The sequence shown here is derived from an EMBL/GenBank/DDBJ whole genome shotgun (WGS) entry which is preliminary data.</text>
</comment>
<dbReference type="PANTHER" id="PTHR10000">
    <property type="entry name" value="PHOSPHOSERINE PHOSPHATASE"/>
    <property type="match status" value="1"/>
</dbReference>
<dbReference type="Pfam" id="PF08282">
    <property type="entry name" value="Hydrolase_3"/>
    <property type="match status" value="1"/>
</dbReference>